<protein>
    <submittedName>
        <fullName evidence="4">GT4 family glycosyltransferase PelF</fullName>
    </submittedName>
</protein>
<feature type="domain" description="DUF3492" evidence="3">
    <location>
        <begin position="21"/>
        <end position="297"/>
    </location>
</feature>
<reference evidence="4" key="1">
    <citation type="submission" date="2021-02" db="EMBL/GenBank/DDBJ databases">
        <title>Thiocyanate and organic carbon inputs drive convergent selection for specific autotrophic Afipia and Thiobacillus strains within complex microbiomes.</title>
        <authorList>
            <person name="Huddy R.J."/>
            <person name="Sachdeva R."/>
            <person name="Kadzinga F."/>
            <person name="Kantor R.S."/>
            <person name="Harrison S.T.L."/>
            <person name="Banfield J.F."/>
        </authorList>
    </citation>
    <scope>NUCLEOTIDE SEQUENCE</scope>
    <source>
        <strain evidence="4">SCN18_13_7_16_R3_B_64_19</strain>
    </source>
</reference>
<comment type="caution">
    <text evidence="4">The sequence shown here is derived from an EMBL/GenBank/DDBJ whole genome shotgun (WGS) entry which is preliminary data.</text>
</comment>
<name>A0A8I1MTB0_THIA3</name>
<keyword evidence="4" id="KW-0808">Transferase</keyword>
<dbReference type="Proteomes" id="UP000664800">
    <property type="component" value="Unassembled WGS sequence"/>
</dbReference>
<dbReference type="InterPro" id="IPR022622">
    <property type="entry name" value="DUF3492"/>
</dbReference>
<proteinExistence type="predicted"/>
<evidence type="ECO:0000313" key="4">
    <source>
        <dbReference type="EMBL" id="MBN8743073.1"/>
    </source>
</evidence>
<evidence type="ECO:0000313" key="5">
    <source>
        <dbReference type="Proteomes" id="UP000664800"/>
    </source>
</evidence>
<dbReference type="CDD" id="cd03813">
    <property type="entry name" value="GT4-like"/>
    <property type="match status" value="1"/>
</dbReference>
<feature type="region of interest" description="Disordered" evidence="1">
    <location>
        <begin position="534"/>
        <end position="587"/>
    </location>
</feature>
<dbReference type="RefSeq" id="WP_276727341.1">
    <property type="nucleotide sequence ID" value="NZ_JAFKMR010000010.1"/>
</dbReference>
<dbReference type="SUPFAM" id="SSF53756">
    <property type="entry name" value="UDP-Glycosyltransferase/glycogen phosphorylase"/>
    <property type="match status" value="1"/>
</dbReference>
<accession>A0A8I1MTB0</accession>
<evidence type="ECO:0000256" key="1">
    <source>
        <dbReference type="SAM" id="MobiDB-lite"/>
    </source>
</evidence>
<dbReference type="Gene3D" id="3.40.50.2000">
    <property type="entry name" value="Glycogen Phosphorylase B"/>
    <property type="match status" value="2"/>
</dbReference>
<dbReference type="GO" id="GO:0016740">
    <property type="term" value="F:transferase activity"/>
    <property type="evidence" value="ECO:0007669"/>
    <property type="project" value="UniProtKB-KW"/>
</dbReference>
<dbReference type="InterPro" id="IPR047691">
    <property type="entry name" value="PelF-like"/>
</dbReference>
<gene>
    <name evidence="4" type="primary">pelF</name>
    <name evidence="4" type="ORF">J0I24_02075</name>
</gene>
<dbReference type="EMBL" id="JAFKMR010000010">
    <property type="protein sequence ID" value="MBN8743073.1"/>
    <property type="molecule type" value="Genomic_DNA"/>
</dbReference>
<dbReference type="AlphaFoldDB" id="A0A8I1MTB0"/>
<dbReference type="Pfam" id="PF00534">
    <property type="entry name" value="Glycos_transf_1"/>
    <property type="match status" value="1"/>
</dbReference>
<dbReference type="PANTHER" id="PTHR12526">
    <property type="entry name" value="GLYCOSYLTRANSFERASE"/>
    <property type="match status" value="1"/>
</dbReference>
<sequence length="587" mass="64292">MTQPDFTDTQPEGREAPFEIDVMLLLEGTYPYVSGGVSSWVHQIVSGFPHLRFHLVFLGSREEDYGKPRYQMPPNVVGLTHHYLFSDAVLPAAREERGDAATAELVENLHTLIRDGQDAASRAEVLRASLEAMQDKLDLHYFLHSHQSWGYLTAQYQLRCTDPSFVDYFWTVRTMHTPIWTLATLARELPRARIYHTVSTGYAGYLGAVLARLYNKPLVLSEHGIYTKERRIDLFSANWISDNTPVLERTAGEAGYFRQLWIRLFESLGRMCYDAADPVIALYETNRLRQIADGANPITTCCIANGINVPPFAATRALRPASPPLVMCLIGRVVPIKDIKTFIRAVRVASNRLPGLEGWIAGPEDEHPEYARECHDLAESLQLGDTLKFLGFQKLTELMPKIGLVVLSSISEALPLVMLEGYAGGVPSVTTDVGSCRQLIYGLGAEDEALGASGAVVGIADAQALGEACAELLGDTARWQAASAAGIARVERYYTQPMMFDNYRAVYDDALQRSAARDVGLSDEVGAVATWLRGEPPLDEPPLAVDAAAPQTALHTEREPAAVAEPPQDGGSPLGGQRGRSPNVGAT</sequence>
<dbReference type="InterPro" id="IPR001296">
    <property type="entry name" value="Glyco_trans_1"/>
</dbReference>
<dbReference type="NCBIfam" id="NF038011">
    <property type="entry name" value="PelF"/>
    <property type="match status" value="1"/>
</dbReference>
<dbReference type="PANTHER" id="PTHR12526:SF608">
    <property type="entry name" value="PELF"/>
    <property type="match status" value="1"/>
</dbReference>
<organism evidence="4 5">
    <name type="scientific">Thiomonas arsenitoxydans (strain DSM 22701 / CIP 110005 / 3As)</name>
    <dbReference type="NCBI Taxonomy" id="426114"/>
    <lineage>
        <taxon>Bacteria</taxon>
        <taxon>Pseudomonadati</taxon>
        <taxon>Pseudomonadota</taxon>
        <taxon>Betaproteobacteria</taxon>
        <taxon>Burkholderiales</taxon>
        <taxon>Thiomonas</taxon>
    </lineage>
</organism>
<feature type="domain" description="Glycosyl transferase family 1" evidence="2">
    <location>
        <begin position="322"/>
        <end position="476"/>
    </location>
</feature>
<dbReference type="Pfam" id="PF11997">
    <property type="entry name" value="DUF3492"/>
    <property type="match status" value="1"/>
</dbReference>
<evidence type="ECO:0000259" key="3">
    <source>
        <dbReference type="Pfam" id="PF11997"/>
    </source>
</evidence>
<evidence type="ECO:0000259" key="2">
    <source>
        <dbReference type="Pfam" id="PF00534"/>
    </source>
</evidence>